<name>A0A5N7C4T0_PETAA</name>
<gene>
    <name evidence="1" type="ORF">BDV23DRAFT_157791</name>
</gene>
<reference evidence="1" key="1">
    <citation type="submission" date="2019-04" db="EMBL/GenBank/DDBJ databases">
        <title>Friends and foes A comparative genomics studyof 23 Aspergillus species from section Flavi.</title>
        <authorList>
            <consortium name="DOE Joint Genome Institute"/>
            <person name="Kjaerbolling I."/>
            <person name="Vesth T."/>
            <person name="Frisvad J.C."/>
            <person name="Nybo J.L."/>
            <person name="Theobald S."/>
            <person name="Kildgaard S."/>
            <person name="Isbrandt T."/>
            <person name="Kuo A."/>
            <person name="Sato A."/>
            <person name="Lyhne E.K."/>
            <person name="Kogle M.E."/>
            <person name="Wiebenga A."/>
            <person name="Kun R.S."/>
            <person name="Lubbers R.J."/>
            <person name="Makela M.R."/>
            <person name="Barry K."/>
            <person name="Chovatia M."/>
            <person name="Clum A."/>
            <person name="Daum C."/>
            <person name="Haridas S."/>
            <person name="He G."/>
            <person name="LaButti K."/>
            <person name="Lipzen A."/>
            <person name="Mondo S."/>
            <person name="Riley R."/>
            <person name="Salamov A."/>
            <person name="Simmons B.A."/>
            <person name="Magnuson J.K."/>
            <person name="Henrissat B."/>
            <person name="Mortensen U.H."/>
            <person name="Larsen T.O."/>
            <person name="Devries R.P."/>
            <person name="Grigoriev I.V."/>
            <person name="Machida M."/>
            <person name="Baker S.E."/>
            <person name="Andersen M.R."/>
        </authorList>
    </citation>
    <scope>NUCLEOTIDE SEQUENCE [LARGE SCALE GENOMIC DNA]</scope>
    <source>
        <strain evidence="1">IBT 14317</strain>
    </source>
</reference>
<evidence type="ECO:0000313" key="1">
    <source>
        <dbReference type="EMBL" id="KAE8389049.1"/>
    </source>
</evidence>
<organism evidence="1">
    <name type="scientific">Petromyces alliaceus</name>
    <name type="common">Aspergillus alliaceus</name>
    <dbReference type="NCBI Taxonomy" id="209559"/>
    <lineage>
        <taxon>Eukaryota</taxon>
        <taxon>Fungi</taxon>
        <taxon>Dikarya</taxon>
        <taxon>Ascomycota</taxon>
        <taxon>Pezizomycotina</taxon>
        <taxon>Eurotiomycetes</taxon>
        <taxon>Eurotiomycetidae</taxon>
        <taxon>Eurotiales</taxon>
        <taxon>Aspergillaceae</taxon>
        <taxon>Aspergillus</taxon>
        <taxon>Aspergillus subgen. Circumdati</taxon>
    </lineage>
</organism>
<dbReference type="AlphaFoldDB" id="A0A5N7C4T0"/>
<accession>A0A5N7C4T0</accession>
<proteinExistence type="predicted"/>
<dbReference type="EMBL" id="ML735270">
    <property type="protein sequence ID" value="KAE8389049.1"/>
    <property type="molecule type" value="Genomic_DNA"/>
</dbReference>
<dbReference type="Proteomes" id="UP000326877">
    <property type="component" value="Unassembled WGS sequence"/>
</dbReference>
<sequence>MPTWCHILCTGCCTGRNGSRCLQQLFNRSNRCCPCLTEICTPPFSAQKRSGFSSAFALAMVPSASTIFQISTKSSYQGQGHLNLKILDIICSKVILA</sequence>
<protein>
    <submittedName>
        <fullName evidence="1">Uncharacterized protein</fullName>
    </submittedName>
</protein>